<evidence type="ECO:0000259" key="1">
    <source>
        <dbReference type="PROSITE" id="PS50181"/>
    </source>
</evidence>
<dbReference type="SMART" id="SM00256">
    <property type="entry name" value="FBOX"/>
    <property type="match status" value="1"/>
</dbReference>
<dbReference type="InterPro" id="IPR001810">
    <property type="entry name" value="F-box_dom"/>
</dbReference>
<dbReference type="EMBL" id="CM001221">
    <property type="protein sequence ID" value="AET00876.1"/>
    <property type="molecule type" value="Genomic_DNA"/>
</dbReference>
<dbReference type="PaxDb" id="3880-AET00876"/>
<dbReference type="Gramene" id="rna33689">
    <property type="protein sequence ID" value="RHN58082.1"/>
    <property type="gene ID" value="gene33689"/>
</dbReference>
<name>G7K4V6_MEDTR</name>
<dbReference type="HOGENOM" id="CLU_027176_5_0_1"/>
<accession>G7K4V6</accession>
<dbReference type="SUPFAM" id="SSF81383">
    <property type="entry name" value="F-box domain"/>
    <property type="match status" value="1"/>
</dbReference>
<dbReference type="InterPro" id="IPR036047">
    <property type="entry name" value="F-box-like_dom_sf"/>
</dbReference>
<evidence type="ECO:0000313" key="2">
    <source>
        <dbReference type="EMBL" id="AET00876.1"/>
    </source>
</evidence>
<reference evidence="2 5" key="1">
    <citation type="journal article" date="2011" name="Nature">
        <title>The Medicago genome provides insight into the evolution of rhizobial symbioses.</title>
        <authorList>
            <person name="Young N.D."/>
            <person name="Debelle F."/>
            <person name="Oldroyd G.E."/>
            <person name="Geurts R."/>
            <person name="Cannon S.B."/>
            <person name="Udvardi M.K."/>
            <person name="Benedito V.A."/>
            <person name="Mayer K.F."/>
            <person name="Gouzy J."/>
            <person name="Schoof H."/>
            <person name="Van de Peer Y."/>
            <person name="Proost S."/>
            <person name="Cook D.R."/>
            <person name="Meyers B.C."/>
            <person name="Spannagl M."/>
            <person name="Cheung F."/>
            <person name="De Mita S."/>
            <person name="Krishnakumar V."/>
            <person name="Gundlach H."/>
            <person name="Zhou S."/>
            <person name="Mudge J."/>
            <person name="Bharti A.K."/>
            <person name="Murray J.D."/>
            <person name="Naoumkina M.A."/>
            <person name="Rosen B."/>
            <person name="Silverstein K.A."/>
            <person name="Tang H."/>
            <person name="Rombauts S."/>
            <person name="Zhao P.X."/>
            <person name="Zhou P."/>
            <person name="Barbe V."/>
            <person name="Bardou P."/>
            <person name="Bechner M."/>
            <person name="Bellec A."/>
            <person name="Berger A."/>
            <person name="Berges H."/>
            <person name="Bidwell S."/>
            <person name="Bisseling T."/>
            <person name="Choisne N."/>
            <person name="Couloux A."/>
            <person name="Denny R."/>
            <person name="Deshpande S."/>
            <person name="Dai X."/>
            <person name="Doyle J.J."/>
            <person name="Dudez A.M."/>
            <person name="Farmer A.D."/>
            <person name="Fouteau S."/>
            <person name="Franken C."/>
            <person name="Gibelin C."/>
            <person name="Gish J."/>
            <person name="Goldstein S."/>
            <person name="Gonzalez A.J."/>
            <person name="Green P.J."/>
            <person name="Hallab A."/>
            <person name="Hartog M."/>
            <person name="Hua A."/>
            <person name="Humphray S.J."/>
            <person name="Jeong D.H."/>
            <person name="Jing Y."/>
            <person name="Jocker A."/>
            <person name="Kenton S.M."/>
            <person name="Kim D.J."/>
            <person name="Klee K."/>
            <person name="Lai H."/>
            <person name="Lang C."/>
            <person name="Lin S."/>
            <person name="Macmil S.L."/>
            <person name="Magdelenat G."/>
            <person name="Matthews L."/>
            <person name="McCorrison J."/>
            <person name="Monaghan E.L."/>
            <person name="Mun J.H."/>
            <person name="Najar F.Z."/>
            <person name="Nicholson C."/>
            <person name="Noirot C."/>
            <person name="O'Bleness M."/>
            <person name="Paule C.R."/>
            <person name="Poulain J."/>
            <person name="Prion F."/>
            <person name="Qin B."/>
            <person name="Qu C."/>
            <person name="Retzel E.F."/>
            <person name="Riddle C."/>
            <person name="Sallet E."/>
            <person name="Samain S."/>
            <person name="Samson N."/>
            <person name="Sanders I."/>
            <person name="Saurat O."/>
            <person name="Scarpelli C."/>
            <person name="Schiex T."/>
            <person name="Segurens B."/>
            <person name="Severin A.J."/>
            <person name="Sherrier D.J."/>
            <person name="Shi R."/>
            <person name="Sims S."/>
            <person name="Singer S.R."/>
            <person name="Sinharoy S."/>
            <person name="Sterck L."/>
            <person name="Viollet A."/>
            <person name="Wang B.B."/>
            <person name="Wang K."/>
            <person name="Wang M."/>
            <person name="Wang X."/>
            <person name="Warfsmann J."/>
            <person name="Weissenbach J."/>
            <person name="White D.D."/>
            <person name="White J.D."/>
            <person name="Wiley G.B."/>
            <person name="Wincker P."/>
            <person name="Xing Y."/>
            <person name="Yang L."/>
            <person name="Yao Z."/>
            <person name="Ying F."/>
            <person name="Zhai J."/>
            <person name="Zhou L."/>
            <person name="Zuber A."/>
            <person name="Denarie J."/>
            <person name="Dixon R.A."/>
            <person name="May G.D."/>
            <person name="Schwartz D.C."/>
            <person name="Rogers J."/>
            <person name="Quetier F."/>
            <person name="Town C.D."/>
            <person name="Roe B.A."/>
        </authorList>
    </citation>
    <scope>NUCLEOTIDE SEQUENCE [LARGE SCALE GENOMIC DNA]</scope>
    <source>
        <strain evidence="2">A17</strain>
        <strain evidence="4 5">cv. Jemalong A17</strain>
    </source>
</reference>
<dbReference type="NCBIfam" id="TIGR01640">
    <property type="entry name" value="F_box_assoc_1"/>
    <property type="match status" value="1"/>
</dbReference>
<evidence type="ECO:0000313" key="4">
    <source>
        <dbReference type="EnsemblPlants" id="AET00876"/>
    </source>
</evidence>
<keyword evidence="5" id="KW-1185">Reference proteome</keyword>
<protein>
    <submittedName>
        <fullName evidence="2">F-box protein interaction domain protein</fullName>
    </submittedName>
    <submittedName>
        <fullName evidence="3">Putative F-box domain-containing protein</fullName>
    </submittedName>
</protein>
<dbReference type="Proteomes" id="UP000265566">
    <property type="component" value="Chromosome 5"/>
</dbReference>
<dbReference type="InterPro" id="IPR050796">
    <property type="entry name" value="SCF_F-box_component"/>
</dbReference>
<evidence type="ECO:0000313" key="5">
    <source>
        <dbReference type="Proteomes" id="UP000002051"/>
    </source>
</evidence>
<dbReference type="STRING" id="3880.G7K4V6"/>
<dbReference type="CDD" id="cd22157">
    <property type="entry name" value="F-box_AtFBW1-like"/>
    <property type="match status" value="1"/>
</dbReference>
<organism evidence="2 5">
    <name type="scientific">Medicago truncatula</name>
    <name type="common">Barrel medic</name>
    <name type="synonym">Medicago tribuloides</name>
    <dbReference type="NCBI Taxonomy" id="3880"/>
    <lineage>
        <taxon>Eukaryota</taxon>
        <taxon>Viridiplantae</taxon>
        <taxon>Streptophyta</taxon>
        <taxon>Embryophyta</taxon>
        <taxon>Tracheophyta</taxon>
        <taxon>Spermatophyta</taxon>
        <taxon>Magnoliopsida</taxon>
        <taxon>eudicotyledons</taxon>
        <taxon>Gunneridae</taxon>
        <taxon>Pentapetalae</taxon>
        <taxon>rosids</taxon>
        <taxon>fabids</taxon>
        <taxon>Fabales</taxon>
        <taxon>Fabaceae</taxon>
        <taxon>Papilionoideae</taxon>
        <taxon>50 kb inversion clade</taxon>
        <taxon>NPAAA clade</taxon>
        <taxon>Hologalegina</taxon>
        <taxon>IRL clade</taxon>
        <taxon>Trifolieae</taxon>
        <taxon>Medicago</taxon>
    </lineage>
</organism>
<dbReference type="PROSITE" id="PS50181">
    <property type="entry name" value="FBOX"/>
    <property type="match status" value="1"/>
</dbReference>
<dbReference type="AlphaFoldDB" id="G7K4V6"/>
<dbReference type="EnsemblPlants" id="AET00876">
    <property type="protein sequence ID" value="AET00876"/>
    <property type="gene ID" value="MTR_5g096910"/>
</dbReference>
<reference evidence="2 5" key="2">
    <citation type="journal article" date="2014" name="BMC Genomics">
        <title>An improved genome release (version Mt4.0) for the model legume Medicago truncatula.</title>
        <authorList>
            <person name="Tang H."/>
            <person name="Krishnakumar V."/>
            <person name="Bidwell S."/>
            <person name="Rosen B."/>
            <person name="Chan A."/>
            <person name="Zhou S."/>
            <person name="Gentzbittel L."/>
            <person name="Childs K.L."/>
            <person name="Yandell M."/>
            <person name="Gundlach H."/>
            <person name="Mayer K.F."/>
            <person name="Schwartz D.C."/>
            <person name="Town C.D."/>
        </authorList>
    </citation>
    <scope>GENOME REANNOTATION</scope>
    <source>
        <strain evidence="4 5">cv. Jemalong A17</strain>
    </source>
</reference>
<proteinExistence type="predicted"/>
<dbReference type="PANTHER" id="PTHR31672">
    <property type="entry name" value="BNACNNG10540D PROTEIN"/>
    <property type="match status" value="1"/>
</dbReference>
<dbReference type="Pfam" id="PF07734">
    <property type="entry name" value="FBA_1"/>
    <property type="match status" value="1"/>
</dbReference>
<dbReference type="EMBL" id="PSQE01000005">
    <property type="protein sequence ID" value="RHN58082.1"/>
    <property type="molecule type" value="Genomic_DNA"/>
</dbReference>
<dbReference type="InterPro" id="IPR017451">
    <property type="entry name" value="F-box-assoc_interact_dom"/>
</dbReference>
<dbReference type="Proteomes" id="UP000002051">
    <property type="component" value="Chromosome 5"/>
</dbReference>
<sequence>MVISPTATTVQVSSSYLPEDIVFSILSKLPVKSLRRFECVSKSWSLLFDDNYFMNMYRNYFLSKDSSSSLLLHVEGGDYKYGEYPPYNLYSVSGERFEKRVKLDWPNPFVKTRGDPSPYGTVLSSKLLSCASVNGTLCIHSSYGGNVMFIIWNPTTDEFKVIPSSFEFPEFYWRPYTTHHLFGFDRVKKDYKFVQYVREVPHDQETEDDNFFWEIYSLNSNSWKKLKVGIPHSYRIDEQVYMDGVSHWLGESRTRTYLVSFDFSSESCIKLPIPSYINDNRKVERHLVILNGFIAFILAYKETSIFHISILGEIGIKESWTKLFIVGPLPFQLEYPIGAGEKGKILFRRKNDKLALFDLRTGMIDEIGTASKKKFGCNILFHKESILPIGGIYV</sequence>
<evidence type="ECO:0000313" key="3">
    <source>
        <dbReference type="EMBL" id="RHN58082.1"/>
    </source>
</evidence>
<dbReference type="Gene3D" id="1.20.1280.50">
    <property type="match status" value="1"/>
</dbReference>
<reference evidence="3" key="4">
    <citation type="journal article" date="2018" name="Nat. Plants">
        <title>Whole-genome landscape of Medicago truncatula symbiotic genes.</title>
        <authorList>
            <person name="Pecrix Y."/>
            <person name="Gamas P."/>
            <person name="Carrere S."/>
        </authorList>
    </citation>
    <scope>NUCLEOTIDE SEQUENCE</scope>
    <source>
        <tissue evidence="3">Leaves</tissue>
    </source>
</reference>
<dbReference type="Pfam" id="PF00646">
    <property type="entry name" value="F-box"/>
    <property type="match status" value="1"/>
</dbReference>
<reference evidence="4" key="3">
    <citation type="submission" date="2015-04" db="UniProtKB">
        <authorList>
            <consortium name="EnsemblPlants"/>
        </authorList>
    </citation>
    <scope>IDENTIFICATION</scope>
    <source>
        <strain evidence="4">cv. Jemalong A17</strain>
    </source>
</reference>
<dbReference type="PANTHER" id="PTHR31672:SF13">
    <property type="entry name" value="F-BOX PROTEIN CPR30-LIKE"/>
    <property type="match status" value="1"/>
</dbReference>
<dbReference type="InterPro" id="IPR006527">
    <property type="entry name" value="F-box-assoc_dom_typ1"/>
</dbReference>
<gene>
    <name evidence="2" type="ordered locus">MTR_5g096910</name>
    <name evidence="3" type="ORF">MtrunA17_Chr5g0447281</name>
</gene>
<feature type="domain" description="F-box" evidence="1">
    <location>
        <begin position="11"/>
        <end position="56"/>
    </location>
</feature>